<dbReference type="RefSeq" id="WP_218234034.1">
    <property type="nucleotide sequence ID" value="NZ_BAABBB010000007.1"/>
</dbReference>
<keyword evidence="2" id="KW-1185">Reference proteome</keyword>
<gene>
    <name evidence="1" type="ORF">GCM10022263_14180</name>
</gene>
<dbReference type="EMBL" id="BAABBB010000007">
    <property type="protein sequence ID" value="GAA3526612.1"/>
    <property type="molecule type" value="Genomic_DNA"/>
</dbReference>
<comment type="caution">
    <text evidence="1">The sequence shown here is derived from an EMBL/GenBank/DDBJ whole genome shotgun (WGS) entry which is preliminary data.</text>
</comment>
<name>A0ABP6V413_9ACTN</name>
<sequence length="249" mass="26967">MTAEPLVLPEPALGPDRLRHDAEFRALDRTFDRIRDTVNTGIDVLNGLGLGLRRLPEGSLRELVVLPLTGDHRRIRQNAEAIGYADAALARYAGSTTRLALAVGRRWEGEAAASYLLRLGRHAAAARAAGELLALTVPVFEEVARFAERLAVEVEELVVELVERGTWLMARLLARAAGPAGWAGFAAEVAVEGLDAVTDLVDGARRLVVIVDRLLSMKGEVIDWVDQQGDHLAAMRKIADVARAELGDC</sequence>
<protein>
    <submittedName>
        <fullName evidence="1">Uncharacterized protein</fullName>
    </submittedName>
</protein>
<proteinExistence type="predicted"/>
<dbReference type="Proteomes" id="UP001500301">
    <property type="component" value="Unassembled WGS sequence"/>
</dbReference>
<organism evidence="1 2">
    <name type="scientific">Nocardioides daeguensis</name>
    <dbReference type="NCBI Taxonomy" id="908359"/>
    <lineage>
        <taxon>Bacteria</taxon>
        <taxon>Bacillati</taxon>
        <taxon>Actinomycetota</taxon>
        <taxon>Actinomycetes</taxon>
        <taxon>Propionibacteriales</taxon>
        <taxon>Nocardioidaceae</taxon>
        <taxon>Nocardioides</taxon>
    </lineage>
</organism>
<evidence type="ECO:0000313" key="1">
    <source>
        <dbReference type="EMBL" id="GAA3526612.1"/>
    </source>
</evidence>
<reference evidence="2" key="1">
    <citation type="journal article" date="2019" name="Int. J. Syst. Evol. Microbiol.">
        <title>The Global Catalogue of Microorganisms (GCM) 10K type strain sequencing project: providing services to taxonomists for standard genome sequencing and annotation.</title>
        <authorList>
            <consortium name="The Broad Institute Genomics Platform"/>
            <consortium name="The Broad Institute Genome Sequencing Center for Infectious Disease"/>
            <person name="Wu L."/>
            <person name="Ma J."/>
        </authorList>
    </citation>
    <scope>NUCLEOTIDE SEQUENCE [LARGE SCALE GENOMIC DNA]</scope>
    <source>
        <strain evidence="2">JCM 17460</strain>
    </source>
</reference>
<evidence type="ECO:0000313" key="2">
    <source>
        <dbReference type="Proteomes" id="UP001500301"/>
    </source>
</evidence>
<accession>A0ABP6V413</accession>